<keyword evidence="3" id="KW-0645">Protease</keyword>
<dbReference type="AlphaFoldDB" id="A0A365H8C1"/>
<gene>
    <name evidence="3" type="primary">dacB</name>
    <name evidence="3" type="ORF">DPM19_11770</name>
</gene>
<comment type="similarity">
    <text evidence="1">Belongs to the peptidase S13 family.</text>
</comment>
<dbReference type="NCBIfam" id="TIGR00666">
    <property type="entry name" value="PBP4"/>
    <property type="match status" value="1"/>
</dbReference>
<dbReference type="GO" id="GO:0006508">
    <property type="term" value="P:proteolysis"/>
    <property type="evidence" value="ECO:0007669"/>
    <property type="project" value="InterPro"/>
</dbReference>
<keyword evidence="4" id="KW-1185">Reference proteome</keyword>
<organism evidence="3 4">
    <name type="scientific">Actinomadura craniellae</name>
    <dbReference type="NCBI Taxonomy" id="2231787"/>
    <lineage>
        <taxon>Bacteria</taxon>
        <taxon>Bacillati</taxon>
        <taxon>Actinomycetota</taxon>
        <taxon>Actinomycetes</taxon>
        <taxon>Streptosporangiales</taxon>
        <taxon>Thermomonosporaceae</taxon>
        <taxon>Actinomadura</taxon>
    </lineage>
</organism>
<name>A0A365H8C1_9ACTN</name>
<keyword evidence="2" id="KW-0378">Hydrolase</keyword>
<evidence type="ECO:0000313" key="3">
    <source>
        <dbReference type="EMBL" id="RAY15370.1"/>
    </source>
</evidence>
<dbReference type="PANTHER" id="PTHR30023">
    <property type="entry name" value="D-ALANYL-D-ALANINE CARBOXYPEPTIDASE"/>
    <property type="match status" value="1"/>
</dbReference>
<evidence type="ECO:0000256" key="1">
    <source>
        <dbReference type="ARBA" id="ARBA00006096"/>
    </source>
</evidence>
<dbReference type="OrthoDB" id="56883at2"/>
<protein>
    <submittedName>
        <fullName evidence="3">D-alanyl-D-alanine carboxypeptidase/D-alanyl-D-alanine-endopeptidase</fullName>
    </submittedName>
</protein>
<dbReference type="InterPro" id="IPR012338">
    <property type="entry name" value="Beta-lactam/transpept-like"/>
</dbReference>
<comment type="caution">
    <text evidence="3">The sequence shown here is derived from an EMBL/GenBank/DDBJ whole genome shotgun (WGS) entry which is preliminary data.</text>
</comment>
<dbReference type="InterPro" id="IPR000667">
    <property type="entry name" value="Peptidase_S13"/>
</dbReference>
<keyword evidence="3" id="KW-0121">Carboxypeptidase</keyword>
<dbReference type="GO" id="GO:0000270">
    <property type="term" value="P:peptidoglycan metabolic process"/>
    <property type="evidence" value="ECO:0007669"/>
    <property type="project" value="TreeGrafter"/>
</dbReference>
<dbReference type="Gene3D" id="3.50.80.20">
    <property type="entry name" value="D-Ala-D-Ala carboxypeptidase C, peptidase S13"/>
    <property type="match status" value="1"/>
</dbReference>
<dbReference type="Gene3D" id="3.40.710.10">
    <property type="entry name" value="DD-peptidase/beta-lactamase superfamily"/>
    <property type="match status" value="2"/>
</dbReference>
<dbReference type="PRINTS" id="PR00922">
    <property type="entry name" value="DADACBPTASE3"/>
</dbReference>
<reference evidence="3 4" key="1">
    <citation type="submission" date="2018-06" db="EMBL/GenBank/DDBJ databases">
        <title>Actinomadura craniellae sp. nov. isolated from marine sponge Craniella sp.</title>
        <authorList>
            <person name="Li L."/>
            <person name="Xu Q.H."/>
            <person name="Lin H.W."/>
            <person name="Lu Y.H."/>
        </authorList>
    </citation>
    <scope>NUCLEOTIDE SEQUENCE [LARGE SCALE GENOMIC DNA]</scope>
    <source>
        <strain evidence="3 4">LHW63021</strain>
    </source>
</reference>
<dbReference type="GO" id="GO:0004185">
    <property type="term" value="F:serine-type carboxypeptidase activity"/>
    <property type="evidence" value="ECO:0007669"/>
    <property type="project" value="InterPro"/>
</dbReference>
<evidence type="ECO:0000313" key="4">
    <source>
        <dbReference type="Proteomes" id="UP000251891"/>
    </source>
</evidence>
<accession>A0A365H8C1</accession>
<dbReference type="Proteomes" id="UP000251891">
    <property type="component" value="Unassembled WGS sequence"/>
</dbReference>
<dbReference type="PANTHER" id="PTHR30023:SF0">
    <property type="entry name" value="PENICILLIN-SENSITIVE CARBOXYPEPTIDASE A"/>
    <property type="match status" value="1"/>
</dbReference>
<dbReference type="Pfam" id="PF02113">
    <property type="entry name" value="Peptidase_S13"/>
    <property type="match status" value="2"/>
</dbReference>
<dbReference type="EMBL" id="QLYX01000004">
    <property type="protein sequence ID" value="RAY15370.1"/>
    <property type="molecule type" value="Genomic_DNA"/>
</dbReference>
<proteinExistence type="inferred from homology"/>
<evidence type="ECO:0000256" key="2">
    <source>
        <dbReference type="ARBA" id="ARBA00022801"/>
    </source>
</evidence>
<sequence length="449" mass="45095">MAVITLFLLHFFTVATGIAVVNVTPAPQLVLSPPSVAARPVVQAAAQPLPSADPAARIPGAAGLSARLNAVLAGSDTKISGAVIDAAARRVLYGRNPDRPATPASTTKLVTSVAVLATRGPEYRLTTKTVQGAPGRVVLVGGGDPTLAVRPPASLPGSASLTELARQTAAALRASGTARVKVDFDDTLYTGPRSAPGWKPNYIPDGEVAPVTALMVDQGRVAAGKRTRVADPPATAAAVFAGLLRRQGVAATRGARVRAHPSAAALGSVRSPPVSAMVEHLMTESDNDMAEAMVRQAALARGRPASFAGGAQAVQEVLAGLRAAGGVTVFDGSGLSTRNRITPLALARLAALAAAPDHPGLRAAITGMPVAGFSGTLADRYAGPATRIGAGYVRAKTGTLDGVSTLAGMAYDVDGRLLAFAFMAGDGKGAVDPGRLDLLAAAVAGCGCG</sequence>
<dbReference type="SUPFAM" id="SSF56601">
    <property type="entry name" value="beta-lactamase/transpeptidase-like"/>
    <property type="match status" value="1"/>
</dbReference>